<feature type="transmembrane region" description="Helical" evidence="6">
    <location>
        <begin position="370"/>
        <end position="392"/>
    </location>
</feature>
<dbReference type="HOGENOM" id="CLU_580113_0_0_1"/>
<keyword evidence="8" id="KW-1185">Reference proteome</keyword>
<evidence type="ECO:0000256" key="3">
    <source>
        <dbReference type="ARBA" id="ARBA00022989"/>
    </source>
</evidence>
<evidence type="ECO:0000256" key="5">
    <source>
        <dbReference type="SAM" id="MobiDB-lite"/>
    </source>
</evidence>
<dbReference type="InterPro" id="IPR045863">
    <property type="entry name" value="CorA_TM1_TM2"/>
</dbReference>
<evidence type="ECO:0000256" key="2">
    <source>
        <dbReference type="ARBA" id="ARBA00022692"/>
    </source>
</evidence>
<evidence type="ECO:0000256" key="1">
    <source>
        <dbReference type="ARBA" id="ARBA00004141"/>
    </source>
</evidence>
<evidence type="ECO:0000256" key="6">
    <source>
        <dbReference type="SAM" id="Phobius"/>
    </source>
</evidence>
<evidence type="ECO:0000313" key="8">
    <source>
        <dbReference type="Proteomes" id="UP000027265"/>
    </source>
</evidence>
<dbReference type="STRING" id="933084.A0A067PKX7"/>
<dbReference type="EMBL" id="KL197746">
    <property type="protein sequence ID" value="KDQ51692.1"/>
    <property type="molecule type" value="Genomic_DNA"/>
</dbReference>
<dbReference type="Pfam" id="PF01544">
    <property type="entry name" value="CorA"/>
    <property type="match status" value="1"/>
</dbReference>
<dbReference type="InterPro" id="IPR002523">
    <property type="entry name" value="MgTranspt_CorA/ZnTranspt_ZntB"/>
</dbReference>
<accession>A0A067PKX7</accession>
<gene>
    <name evidence="7" type="ORF">JAAARDRAFT_73490</name>
</gene>
<feature type="region of interest" description="Disordered" evidence="5">
    <location>
        <begin position="1"/>
        <end position="40"/>
    </location>
</feature>
<dbReference type="GO" id="GO:0016020">
    <property type="term" value="C:membrane"/>
    <property type="evidence" value="ECO:0007669"/>
    <property type="project" value="UniProtKB-SubCell"/>
</dbReference>
<organism evidence="7 8">
    <name type="scientific">Jaapia argillacea MUCL 33604</name>
    <dbReference type="NCBI Taxonomy" id="933084"/>
    <lineage>
        <taxon>Eukaryota</taxon>
        <taxon>Fungi</taxon>
        <taxon>Dikarya</taxon>
        <taxon>Basidiomycota</taxon>
        <taxon>Agaricomycotina</taxon>
        <taxon>Agaricomycetes</taxon>
        <taxon>Agaricomycetidae</taxon>
        <taxon>Jaapiales</taxon>
        <taxon>Jaapiaceae</taxon>
        <taxon>Jaapia</taxon>
    </lineage>
</organism>
<keyword evidence="4 6" id="KW-0472">Membrane</keyword>
<dbReference type="Gene3D" id="1.20.58.340">
    <property type="entry name" value="Magnesium transport protein CorA, transmembrane region"/>
    <property type="match status" value="1"/>
</dbReference>
<dbReference type="SUPFAM" id="SSF144083">
    <property type="entry name" value="Magnesium transport protein CorA, transmembrane region"/>
    <property type="match status" value="1"/>
</dbReference>
<protein>
    <recommendedName>
        <fullName evidence="9">Magnesium transporter</fullName>
    </recommendedName>
</protein>
<feature type="transmembrane region" description="Helical" evidence="6">
    <location>
        <begin position="404"/>
        <end position="425"/>
    </location>
</feature>
<reference evidence="8" key="1">
    <citation type="journal article" date="2014" name="Proc. Natl. Acad. Sci. U.S.A.">
        <title>Extensive sampling of basidiomycete genomes demonstrates inadequacy of the white-rot/brown-rot paradigm for wood decay fungi.</title>
        <authorList>
            <person name="Riley R."/>
            <person name="Salamov A.A."/>
            <person name="Brown D.W."/>
            <person name="Nagy L.G."/>
            <person name="Floudas D."/>
            <person name="Held B.W."/>
            <person name="Levasseur A."/>
            <person name="Lombard V."/>
            <person name="Morin E."/>
            <person name="Otillar R."/>
            <person name="Lindquist E.A."/>
            <person name="Sun H."/>
            <person name="LaButti K.M."/>
            <person name="Schmutz J."/>
            <person name="Jabbour D."/>
            <person name="Luo H."/>
            <person name="Baker S.E."/>
            <person name="Pisabarro A.G."/>
            <person name="Walton J.D."/>
            <person name="Blanchette R.A."/>
            <person name="Henrissat B."/>
            <person name="Martin F."/>
            <person name="Cullen D."/>
            <person name="Hibbett D.S."/>
            <person name="Grigoriev I.V."/>
        </authorList>
    </citation>
    <scope>NUCLEOTIDE SEQUENCE [LARGE SCALE GENOMIC DNA]</scope>
    <source>
        <strain evidence="8">MUCL 33604</strain>
    </source>
</reference>
<feature type="compositionally biased region" description="Polar residues" evidence="5">
    <location>
        <begin position="22"/>
        <end position="33"/>
    </location>
</feature>
<keyword evidence="3 6" id="KW-1133">Transmembrane helix</keyword>
<comment type="subcellular location">
    <subcellularLocation>
        <location evidence="1">Membrane</location>
        <topology evidence="1">Multi-pass membrane protein</topology>
    </subcellularLocation>
</comment>
<dbReference type="AlphaFoldDB" id="A0A067PKX7"/>
<dbReference type="InParanoid" id="A0A067PKX7"/>
<evidence type="ECO:0008006" key="9">
    <source>
        <dbReference type="Google" id="ProtNLM"/>
    </source>
</evidence>
<name>A0A067PKX7_9AGAM</name>
<dbReference type="Proteomes" id="UP000027265">
    <property type="component" value="Unassembled WGS sequence"/>
</dbReference>
<proteinExistence type="predicted"/>
<keyword evidence="2 6" id="KW-0812">Transmembrane</keyword>
<evidence type="ECO:0000313" key="7">
    <source>
        <dbReference type="EMBL" id="KDQ51692.1"/>
    </source>
</evidence>
<evidence type="ECO:0000256" key="4">
    <source>
        <dbReference type="ARBA" id="ARBA00023136"/>
    </source>
</evidence>
<sequence length="471" mass="53004">MYSSQYSTPDGPFPDRRERSNTNRPSHISQSCPSPCDHTSDNCRRWASYPTELWENWDSEASFMGLGSSDGSAGQAALGTFDLGLKGKFSDLKSYQDQQIVWSQIQASSDFRVRVMFLRNLPLNALKMVGTQYKIHPSFFMSLQNSSLLSYEKVVAQPLGEKVPKGSNVFSSFILRLPLPQPIPTNDRPLTTNKPITLPIYISEKAIICLTNSIDLPQKTLFACNGVYWQQKFTAPLKLGGDRDLLVSVFCWYAVSSWDESLRTRQEDVLKLYPTASKMTQSDLSRLRDIHAQLSNDQSLLEDFKFAMDLIGGTDFAGGENTKILREIEKLERLRGMVLNRVTDLISLVSSDASAKLAESATRDGKDMKFLTYLAAFFLPSSLISSIFGITMDQINSHNALWRFVAVSVGFTLLTMFVMLWGPLLRKFWDGRRRFSWRTGRGPRGRQTPSPSEMEKGSITESIEIVGNGRV</sequence>